<dbReference type="Pfam" id="PF13439">
    <property type="entry name" value="Glyco_transf_4"/>
    <property type="match status" value="1"/>
</dbReference>
<proteinExistence type="predicted"/>
<evidence type="ECO:0000259" key="4">
    <source>
        <dbReference type="Pfam" id="PF13439"/>
    </source>
</evidence>
<sequence length="463" mass="51616">MALRVAQEPMFLLGRGKKVEDPVTDIPPLEQHPRRRIALLVEPTPFTHVSGYSNRFKEMLRFLKAGGDDAEVITPDDTPERPNNFLGMPITYIKGFRLPLYKQVQLTLDLGLEAFRRLRDRKPDLIHGVAPGFFVVPAIIYARLLNVPLVISYHTHLPNYASQYVKIPGLRQFCVKLAEWYLPLALNYADLTLATSPELQQQLTALGCKNVEVWRKGIDTEVFAPSYNASNAAMRAALSDNQPGRPLLLYVGRLGEEKNIQLIKGVLERIPEARLAIVGSGPAEPMLRAHFKGMDVKFMGLLTGEALSRAYAAADVFVMPSESETLGFVVLEAMASQVPPVGARAGGIPNLVRDGENGYLFTPGDVDELTARVRTLLNDNKLRTKMGEAGREETLKWNWKAATSVLRNLQYTRAERHFAERMLERAQRHERIFGWITKLWEAVGGAPAPPALRTMPNASGFAV</sequence>
<feature type="domain" description="Glycosyltransferase subfamily 4-like N-terminal" evidence="4">
    <location>
        <begin position="50"/>
        <end position="221"/>
    </location>
</feature>
<dbReference type="GO" id="GO:0016757">
    <property type="term" value="F:glycosyltransferase activity"/>
    <property type="evidence" value="ECO:0007669"/>
    <property type="project" value="UniProtKB-KW"/>
</dbReference>
<protein>
    <submittedName>
        <fullName evidence="5">Uncharacterized protein</fullName>
    </submittedName>
</protein>
<dbReference type="PANTHER" id="PTHR45947">
    <property type="entry name" value="SULFOQUINOVOSYL TRANSFERASE SQD2"/>
    <property type="match status" value="1"/>
</dbReference>
<dbReference type="AlphaFoldDB" id="A0A0M0J9J8"/>
<evidence type="ECO:0000256" key="2">
    <source>
        <dbReference type="SAM" id="Phobius"/>
    </source>
</evidence>
<keyword evidence="1" id="KW-0328">Glycosyltransferase</keyword>
<dbReference type="InterPro" id="IPR028098">
    <property type="entry name" value="Glyco_trans_4-like_N"/>
</dbReference>
<keyword evidence="2" id="KW-0812">Transmembrane</keyword>
<gene>
    <name evidence="5" type="ORF">Ctob_011026</name>
</gene>
<dbReference type="EMBL" id="JWZX01003206">
    <property type="protein sequence ID" value="KOO23279.1"/>
    <property type="molecule type" value="Genomic_DNA"/>
</dbReference>
<evidence type="ECO:0000256" key="1">
    <source>
        <dbReference type="ARBA" id="ARBA00022676"/>
    </source>
</evidence>
<name>A0A0M0J9J8_9EUKA</name>
<keyword evidence="1" id="KW-0808">Transferase</keyword>
<dbReference type="Proteomes" id="UP000037460">
    <property type="component" value="Unassembled WGS sequence"/>
</dbReference>
<reference evidence="6" key="1">
    <citation type="journal article" date="2015" name="PLoS Genet.">
        <title>Genome Sequence and Transcriptome Analyses of Chrysochromulina tobin: Metabolic Tools for Enhanced Algal Fitness in the Prominent Order Prymnesiales (Haptophyceae).</title>
        <authorList>
            <person name="Hovde B.T."/>
            <person name="Deodato C.R."/>
            <person name="Hunsperger H.M."/>
            <person name="Ryken S.A."/>
            <person name="Yost W."/>
            <person name="Jha R.K."/>
            <person name="Patterson J."/>
            <person name="Monnat R.J. Jr."/>
            <person name="Barlow S.B."/>
            <person name="Starkenburg S.R."/>
            <person name="Cattolico R.A."/>
        </authorList>
    </citation>
    <scope>NUCLEOTIDE SEQUENCE</scope>
    <source>
        <strain evidence="6">CCMP291</strain>
    </source>
</reference>
<dbReference type="Pfam" id="PF00534">
    <property type="entry name" value="Glycos_transf_1"/>
    <property type="match status" value="1"/>
</dbReference>
<dbReference type="Gene3D" id="3.40.50.2000">
    <property type="entry name" value="Glycogen Phosphorylase B"/>
    <property type="match status" value="2"/>
</dbReference>
<dbReference type="OrthoDB" id="443318at2759"/>
<feature type="domain" description="Glycosyl transferase family 1" evidence="3">
    <location>
        <begin position="243"/>
        <end position="392"/>
    </location>
</feature>
<evidence type="ECO:0000313" key="5">
    <source>
        <dbReference type="EMBL" id="KOO23279.1"/>
    </source>
</evidence>
<dbReference type="InterPro" id="IPR001296">
    <property type="entry name" value="Glyco_trans_1"/>
</dbReference>
<dbReference type="PANTHER" id="PTHR45947:SF3">
    <property type="entry name" value="SULFOQUINOVOSYL TRANSFERASE SQD2"/>
    <property type="match status" value="1"/>
</dbReference>
<keyword evidence="2" id="KW-1133">Transmembrane helix</keyword>
<keyword evidence="6" id="KW-1185">Reference proteome</keyword>
<keyword evidence="2" id="KW-0472">Membrane</keyword>
<dbReference type="InterPro" id="IPR050194">
    <property type="entry name" value="Glycosyltransferase_grp1"/>
</dbReference>
<evidence type="ECO:0000313" key="6">
    <source>
        <dbReference type="Proteomes" id="UP000037460"/>
    </source>
</evidence>
<feature type="transmembrane region" description="Helical" evidence="2">
    <location>
        <begin position="125"/>
        <end position="144"/>
    </location>
</feature>
<dbReference type="SUPFAM" id="SSF53756">
    <property type="entry name" value="UDP-Glycosyltransferase/glycogen phosphorylase"/>
    <property type="match status" value="1"/>
</dbReference>
<accession>A0A0M0J9J8</accession>
<evidence type="ECO:0000259" key="3">
    <source>
        <dbReference type="Pfam" id="PF00534"/>
    </source>
</evidence>
<organism evidence="5 6">
    <name type="scientific">Chrysochromulina tobinii</name>
    <dbReference type="NCBI Taxonomy" id="1460289"/>
    <lineage>
        <taxon>Eukaryota</taxon>
        <taxon>Haptista</taxon>
        <taxon>Haptophyta</taxon>
        <taxon>Prymnesiophyceae</taxon>
        <taxon>Prymnesiales</taxon>
        <taxon>Chrysochromulinaceae</taxon>
        <taxon>Chrysochromulina</taxon>
    </lineage>
</organism>
<comment type="caution">
    <text evidence="5">The sequence shown here is derived from an EMBL/GenBank/DDBJ whole genome shotgun (WGS) entry which is preliminary data.</text>
</comment>
<dbReference type="CDD" id="cd03814">
    <property type="entry name" value="GT4-like"/>
    <property type="match status" value="1"/>
</dbReference>